<evidence type="ECO:0000313" key="3">
    <source>
        <dbReference type="Proteomes" id="UP001597526"/>
    </source>
</evidence>
<protein>
    <recommendedName>
        <fullName evidence="4">Secretion system C-terminal sorting domain-containing protein</fullName>
    </recommendedName>
</protein>
<proteinExistence type="predicted"/>
<comment type="caution">
    <text evidence="2">The sequence shown here is derived from an EMBL/GenBank/DDBJ whole genome shotgun (WGS) entry which is preliminary data.</text>
</comment>
<organism evidence="2 3">
    <name type="scientific">Croceitalea marina</name>
    <dbReference type="NCBI Taxonomy" id="1775166"/>
    <lineage>
        <taxon>Bacteria</taxon>
        <taxon>Pseudomonadati</taxon>
        <taxon>Bacteroidota</taxon>
        <taxon>Flavobacteriia</taxon>
        <taxon>Flavobacteriales</taxon>
        <taxon>Flavobacteriaceae</taxon>
        <taxon>Croceitalea</taxon>
    </lineage>
</organism>
<keyword evidence="1" id="KW-0732">Signal</keyword>
<name>A0ABW5MQV4_9FLAO</name>
<accession>A0ABW5MQV4</accession>
<dbReference type="EMBL" id="JBHULB010000001">
    <property type="protein sequence ID" value="MFD2585311.1"/>
    <property type="molecule type" value="Genomic_DNA"/>
</dbReference>
<sequence length="128" mass="14381">MKTILKNSVAAAILLSSTLSMANGPEKEFGKKGISKNEVEKNIINFDFDPTFKRKGDKLFMNLLNLDKEKVIITVIDSEGRVVFKEVIKNAVVVEKAFNFENAFEDKYTVVITDSKETFQESVVVKGK</sequence>
<reference evidence="3" key="1">
    <citation type="journal article" date="2019" name="Int. J. Syst. Evol. Microbiol.">
        <title>The Global Catalogue of Microorganisms (GCM) 10K type strain sequencing project: providing services to taxonomists for standard genome sequencing and annotation.</title>
        <authorList>
            <consortium name="The Broad Institute Genomics Platform"/>
            <consortium name="The Broad Institute Genome Sequencing Center for Infectious Disease"/>
            <person name="Wu L."/>
            <person name="Ma J."/>
        </authorList>
    </citation>
    <scope>NUCLEOTIDE SEQUENCE [LARGE SCALE GENOMIC DNA]</scope>
    <source>
        <strain evidence="3">KCTC 52368</strain>
    </source>
</reference>
<keyword evidence="3" id="KW-1185">Reference proteome</keyword>
<feature type="signal peptide" evidence="1">
    <location>
        <begin position="1"/>
        <end position="22"/>
    </location>
</feature>
<evidence type="ECO:0000313" key="2">
    <source>
        <dbReference type="EMBL" id="MFD2585311.1"/>
    </source>
</evidence>
<feature type="chain" id="PRO_5046323067" description="Secretion system C-terminal sorting domain-containing protein" evidence="1">
    <location>
        <begin position="23"/>
        <end position="128"/>
    </location>
</feature>
<dbReference type="Proteomes" id="UP001597526">
    <property type="component" value="Unassembled WGS sequence"/>
</dbReference>
<gene>
    <name evidence="2" type="ORF">ACFSQJ_00105</name>
</gene>
<evidence type="ECO:0000256" key="1">
    <source>
        <dbReference type="SAM" id="SignalP"/>
    </source>
</evidence>
<evidence type="ECO:0008006" key="4">
    <source>
        <dbReference type="Google" id="ProtNLM"/>
    </source>
</evidence>
<dbReference type="RefSeq" id="WP_377764715.1">
    <property type="nucleotide sequence ID" value="NZ_JBHULB010000001.1"/>
</dbReference>